<sequence>MHNNFDELTGRVLRRASEYYDLRQRESAQRHGEFWFVDERLAEMADDIKNHFETLADIFRIEAERFRTGRL</sequence>
<dbReference type="OrthoDB" id="9864610at2"/>
<evidence type="ECO:0000313" key="2">
    <source>
        <dbReference type="Proteomes" id="UP000320876"/>
    </source>
</evidence>
<gene>
    <name evidence="1" type="ORF">FB471_5276</name>
</gene>
<reference evidence="1 2" key="1">
    <citation type="submission" date="2019-06" db="EMBL/GenBank/DDBJ databases">
        <title>Sequencing the genomes of 1000 actinobacteria strains.</title>
        <authorList>
            <person name="Klenk H.-P."/>
        </authorList>
    </citation>
    <scope>NUCLEOTIDE SEQUENCE [LARGE SCALE GENOMIC DNA]</scope>
    <source>
        <strain evidence="1 2">DSM 45679</strain>
    </source>
</reference>
<proteinExistence type="predicted"/>
<dbReference type="RefSeq" id="WP_142000966.1">
    <property type="nucleotide sequence ID" value="NZ_VFML01000001.1"/>
</dbReference>
<accession>A0A542DR56</accession>
<dbReference type="Proteomes" id="UP000320876">
    <property type="component" value="Unassembled WGS sequence"/>
</dbReference>
<dbReference type="EMBL" id="VFML01000001">
    <property type="protein sequence ID" value="TQJ05445.1"/>
    <property type="molecule type" value="Genomic_DNA"/>
</dbReference>
<evidence type="ECO:0000313" key="1">
    <source>
        <dbReference type="EMBL" id="TQJ05445.1"/>
    </source>
</evidence>
<keyword evidence="2" id="KW-1185">Reference proteome</keyword>
<protein>
    <submittedName>
        <fullName evidence="1">Uncharacterized protein</fullName>
    </submittedName>
</protein>
<comment type="caution">
    <text evidence="1">The sequence shown here is derived from an EMBL/GenBank/DDBJ whole genome shotgun (WGS) entry which is preliminary data.</text>
</comment>
<organism evidence="1 2">
    <name type="scientific">Amycolatopsis cihanbeyliensis</name>
    <dbReference type="NCBI Taxonomy" id="1128664"/>
    <lineage>
        <taxon>Bacteria</taxon>
        <taxon>Bacillati</taxon>
        <taxon>Actinomycetota</taxon>
        <taxon>Actinomycetes</taxon>
        <taxon>Pseudonocardiales</taxon>
        <taxon>Pseudonocardiaceae</taxon>
        <taxon>Amycolatopsis</taxon>
    </lineage>
</organism>
<dbReference type="AlphaFoldDB" id="A0A542DR56"/>
<name>A0A542DR56_AMYCI</name>